<dbReference type="CDD" id="cd00610">
    <property type="entry name" value="OAT_like"/>
    <property type="match status" value="1"/>
</dbReference>
<dbReference type="GO" id="GO:0008483">
    <property type="term" value="F:transaminase activity"/>
    <property type="evidence" value="ECO:0007669"/>
    <property type="project" value="UniProtKB-KW"/>
</dbReference>
<keyword evidence="4" id="KW-0808">Transferase</keyword>
<dbReference type="Pfam" id="PF00202">
    <property type="entry name" value="Aminotran_3"/>
    <property type="match status" value="1"/>
</dbReference>
<reference evidence="4 5" key="1">
    <citation type="submission" date="2017-09" db="EMBL/GenBank/DDBJ databases">
        <title>Depth-based differentiation of microbial function through sediment-hosted aquifers and enrichment of novel symbionts in the deep terrestrial subsurface.</title>
        <authorList>
            <person name="Probst A.J."/>
            <person name="Ladd B."/>
            <person name="Jarett J.K."/>
            <person name="Geller-Mcgrath D.E."/>
            <person name="Sieber C.M."/>
            <person name="Emerson J.B."/>
            <person name="Anantharaman K."/>
            <person name="Thomas B.C."/>
            <person name="Malmstrom R."/>
            <person name="Stieglmeier M."/>
            <person name="Klingl A."/>
            <person name="Woyke T."/>
            <person name="Ryan C.M."/>
            <person name="Banfield J.F."/>
        </authorList>
    </citation>
    <scope>NUCLEOTIDE SEQUENCE [LARGE SCALE GENOMIC DNA]</scope>
    <source>
        <strain evidence="4">CG11_big_fil_rev_8_21_14_0_20_45_26</strain>
    </source>
</reference>
<proteinExistence type="inferred from homology"/>
<dbReference type="InterPro" id="IPR049704">
    <property type="entry name" value="Aminotrans_3_PPA_site"/>
</dbReference>
<dbReference type="Gene3D" id="3.40.640.10">
    <property type="entry name" value="Type I PLP-dependent aspartate aminotransferase-like (Major domain)"/>
    <property type="match status" value="1"/>
</dbReference>
<evidence type="ECO:0000256" key="3">
    <source>
        <dbReference type="RuleBase" id="RU003560"/>
    </source>
</evidence>
<protein>
    <submittedName>
        <fullName evidence="4">Aspartate aminotransferase family protein</fullName>
    </submittedName>
</protein>
<evidence type="ECO:0000256" key="1">
    <source>
        <dbReference type="ARBA" id="ARBA00001933"/>
    </source>
</evidence>
<comment type="cofactor">
    <cofactor evidence="1">
        <name>pyridoxal 5'-phosphate</name>
        <dbReference type="ChEBI" id="CHEBI:597326"/>
    </cofactor>
</comment>
<evidence type="ECO:0000313" key="5">
    <source>
        <dbReference type="Proteomes" id="UP000230859"/>
    </source>
</evidence>
<organism evidence="4 5">
    <name type="scientific">Candidatus Abzuiibacterium crystallinum</name>
    <dbReference type="NCBI Taxonomy" id="1974748"/>
    <lineage>
        <taxon>Bacteria</taxon>
        <taxon>Pseudomonadati</taxon>
        <taxon>Candidatus Omnitrophota</taxon>
        <taxon>Candidatus Abzuiibacterium</taxon>
    </lineage>
</organism>
<dbReference type="Gene3D" id="3.90.1150.10">
    <property type="entry name" value="Aspartate Aminotransferase, domain 1"/>
    <property type="match status" value="1"/>
</dbReference>
<name>A0A2H0LNZ3_9BACT</name>
<dbReference type="SUPFAM" id="SSF53383">
    <property type="entry name" value="PLP-dependent transferases"/>
    <property type="match status" value="1"/>
</dbReference>
<dbReference type="EMBL" id="PCVY01000072">
    <property type="protein sequence ID" value="PIQ85205.1"/>
    <property type="molecule type" value="Genomic_DNA"/>
</dbReference>
<keyword evidence="4" id="KW-0032">Aminotransferase</keyword>
<dbReference type="InterPro" id="IPR015424">
    <property type="entry name" value="PyrdxlP-dep_Trfase"/>
</dbReference>
<gene>
    <name evidence="4" type="ORF">COV74_09610</name>
</gene>
<evidence type="ECO:0000313" key="4">
    <source>
        <dbReference type="EMBL" id="PIQ85205.1"/>
    </source>
</evidence>
<dbReference type="InterPro" id="IPR015422">
    <property type="entry name" value="PyrdxlP-dep_Trfase_small"/>
</dbReference>
<dbReference type="PANTHER" id="PTHR43713:SF3">
    <property type="entry name" value="GLUTAMATE-1-SEMIALDEHYDE 2,1-AMINOMUTASE 1, CHLOROPLASTIC-RELATED"/>
    <property type="match status" value="1"/>
</dbReference>
<dbReference type="PROSITE" id="PS00600">
    <property type="entry name" value="AA_TRANSFER_CLASS_3"/>
    <property type="match status" value="1"/>
</dbReference>
<evidence type="ECO:0000256" key="2">
    <source>
        <dbReference type="ARBA" id="ARBA00022898"/>
    </source>
</evidence>
<comment type="similarity">
    <text evidence="3">Belongs to the class-III pyridoxal-phosphate-dependent aminotransferase family.</text>
</comment>
<sequence>MKTKQQNLSININKSTSWLRRAKEVIPSASQTYSKGYQYFCEGMAPAFLDRGEGGCVWDIDGNKYIDTVMALGAVIIGYHHPEITETIQKQISKGLSFTLPTIGEVQLAEKIVELIPGADMVRFVKNGSDATTAAVKLARAYTGRTLIASCGYHGWHDWSIGLSENDRGVPEATKVLTLPFKYNDIEGLTALFKAHPEQIAAVILEPIELELPQDDYLQKLRALTAQHGALLIFDEVLSGFRFDLRGAGGYFKVVPDLVCFGKAIANGADLSVVAGRRDVMKLIDEGVFVSMTFAGNAIPIVSAFKTLEILEKPESYPYLWQLENRLIKGIDQLIIRHGLKEFAYTRSFPAHTALLFRSNQETLPAIDLQSLFQQEALKRGVIYLGLHNLCLGHTQADIDQILQAYEHAFQVVKKAIQEGNAAKHLEGQKIRPIFVRNG</sequence>
<dbReference type="GO" id="GO:0030170">
    <property type="term" value="F:pyridoxal phosphate binding"/>
    <property type="evidence" value="ECO:0007669"/>
    <property type="project" value="InterPro"/>
</dbReference>
<comment type="caution">
    <text evidence="4">The sequence shown here is derived from an EMBL/GenBank/DDBJ whole genome shotgun (WGS) entry which is preliminary data.</text>
</comment>
<keyword evidence="2 3" id="KW-0663">Pyridoxal phosphate</keyword>
<accession>A0A2H0LNZ3</accession>
<dbReference type="InterPro" id="IPR015421">
    <property type="entry name" value="PyrdxlP-dep_Trfase_major"/>
</dbReference>
<dbReference type="AlphaFoldDB" id="A0A2H0LNZ3"/>
<dbReference type="Proteomes" id="UP000230859">
    <property type="component" value="Unassembled WGS sequence"/>
</dbReference>
<dbReference type="PANTHER" id="PTHR43713">
    <property type="entry name" value="GLUTAMATE-1-SEMIALDEHYDE 2,1-AMINOMUTASE"/>
    <property type="match status" value="1"/>
</dbReference>
<dbReference type="InterPro" id="IPR005814">
    <property type="entry name" value="Aminotrans_3"/>
</dbReference>